<dbReference type="SUPFAM" id="SSF53098">
    <property type="entry name" value="Ribonuclease H-like"/>
    <property type="match status" value="1"/>
</dbReference>
<name>A0ABR2QG97_9ROSI</name>
<organism evidence="4 5">
    <name type="scientific">Hibiscus sabdariffa</name>
    <name type="common">roselle</name>
    <dbReference type="NCBI Taxonomy" id="183260"/>
    <lineage>
        <taxon>Eukaryota</taxon>
        <taxon>Viridiplantae</taxon>
        <taxon>Streptophyta</taxon>
        <taxon>Embryophyta</taxon>
        <taxon>Tracheophyta</taxon>
        <taxon>Spermatophyta</taxon>
        <taxon>Magnoliopsida</taxon>
        <taxon>eudicotyledons</taxon>
        <taxon>Gunneridae</taxon>
        <taxon>Pentapetalae</taxon>
        <taxon>rosids</taxon>
        <taxon>malvids</taxon>
        <taxon>Malvales</taxon>
        <taxon>Malvaceae</taxon>
        <taxon>Malvoideae</taxon>
        <taxon>Hibiscus</taxon>
    </lineage>
</organism>
<evidence type="ECO:0000256" key="1">
    <source>
        <dbReference type="ARBA" id="ARBA00022723"/>
    </source>
</evidence>
<dbReference type="Gene3D" id="3.30.420.10">
    <property type="entry name" value="Ribonuclease H-like superfamily/Ribonuclease H"/>
    <property type="match status" value="1"/>
</dbReference>
<protein>
    <recommendedName>
        <fullName evidence="3">Integrase catalytic domain-containing protein</fullName>
    </recommendedName>
</protein>
<sequence length="423" mass="48769">MTKAPFSGKGERASDLLGLIHSDVCGPMNTQARGGFQYFITFTDDFSRYGYIYLMRYKSEALERFKEFKNEVQNQHGKSIKALLSDRGGEYLSQDFDELLKECGIVSQLTPPGTPQWNGVSERRNRTLMDMVGSMMSHTDLPTSFWGYALEIAAFTLNCVPSKLVKKIPYEMWTGKHPETKGYYFFNPKENKVFAARTRVFLEKEFLSNNGNGRNIELEEVQQQKVIEPEVEQTSQVVERNSTNLETQPLRRSTRERHEPERCGFLVTTHEDVILVDQDEPKTYQETVSSPGSEKWLEATRSEMDSMSENQVWTLVEPPKGVKPIGCKWVFKKKTDMDGNVQTYKGRLVAKAAFHDYEIWQVDVKTAFLNGKLEEDVYMTQPEGFVTPGKAAKVHLWTKASFSKLESPFQRCNQRVWIHQKRR</sequence>
<evidence type="ECO:0000259" key="3">
    <source>
        <dbReference type="PROSITE" id="PS50994"/>
    </source>
</evidence>
<dbReference type="InterPro" id="IPR013103">
    <property type="entry name" value="RVT_2"/>
</dbReference>
<dbReference type="InterPro" id="IPR039537">
    <property type="entry name" value="Retrotran_Ty1/copia-like"/>
</dbReference>
<dbReference type="EMBL" id="JBBPBN010000039">
    <property type="protein sequence ID" value="KAK8999718.1"/>
    <property type="molecule type" value="Genomic_DNA"/>
</dbReference>
<proteinExistence type="predicted"/>
<reference evidence="4 5" key="1">
    <citation type="journal article" date="2024" name="G3 (Bethesda)">
        <title>Genome assembly of Hibiscus sabdariffa L. provides insights into metabolisms of medicinal natural products.</title>
        <authorList>
            <person name="Kim T."/>
        </authorList>
    </citation>
    <scope>NUCLEOTIDE SEQUENCE [LARGE SCALE GENOMIC DNA]</scope>
    <source>
        <strain evidence="4">TK-2024</strain>
        <tissue evidence="4">Old leaves</tissue>
    </source>
</reference>
<dbReference type="PANTHER" id="PTHR42648">
    <property type="entry name" value="TRANSPOSASE, PUTATIVE-RELATED"/>
    <property type="match status" value="1"/>
</dbReference>
<comment type="caution">
    <text evidence="4">The sequence shown here is derived from an EMBL/GenBank/DDBJ whole genome shotgun (WGS) entry which is preliminary data.</text>
</comment>
<dbReference type="InterPro" id="IPR036397">
    <property type="entry name" value="RNaseH_sf"/>
</dbReference>
<keyword evidence="2" id="KW-0378">Hydrolase</keyword>
<evidence type="ECO:0000313" key="4">
    <source>
        <dbReference type="EMBL" id="KAK8999718.1"/>
    </source>
</evidence>
<dbReference type="PROSITE" id="PS50994">
    <property type="entry name" value="INTEGRASE"/>
    <property type="match status" value="1"/>
</dbReference>
<accession>A0ABR2QG97</accession>
<dbReference type="PANTHER" id="PTHR42648:SF27">
    <property type="entry name" value="RNA-DIRECTED DNA POLYMERASE"/>
    <property type="match status" value="1"/>
</dbReference>
<dbReference type="Pfam" id="PF07727">
    <property type="entry name" value="RVT_2"/>
    <property type="match status" value="2"/>
</dbReference>
<dbReference type="Proteomes" id="UP001396334">
    <property type="component" value="Unassembled WGS sequence"/>
</dbReference>
<evidence type="ECO:0000313" key="5">
    <source>
        <dbReference type="Proteomes" id="UP001396334"/>
    </source>
</evidence>
<keyword evidence="5" id="KW-1185">Reference proteome</keyword>
<evidence type="ECO:0000256" key="2">
    <source>
        <dbReference type="ARBA" id="ARBA00022801"/>
    </source>
</evidence>
<keyword evidence="1" id="KW-0479">Metal-binding</keyword>
<dbReference type="InterPro" id="IPR012337">
    <property type="entry name" value="RNaseH-like_sf"/>
</dbReference>
<feature type="domain" description="Integrase catalytic" evidence="3">
    <location>
        <begin position="1"/>
        <end position="177"/>
    </location>
</feature>
<dbReference type="Pfam" id="PF00665">
    <property type="entry name" value="rve"/>
    <property type="match status" value="1"/>
</dbReference>
<gene>
    <name evidence="4" type="ORF">V6N11_065215</name>
</gene>
<dbReference type="InterPro" id="IPR001584">
    <property type="entry name" value="Integrase_cat-core"/>
</dbReference>